<evidence type="ECO:0000313" key="2">
    <source>
        <dbReference type="EMBL" id="CAD8159505.1"/>
    </source>
</evidence>
<sequence>MQDIQQEKIMSNNYNIETVVEQNYLKIYLNEESYQQLSIEYLLDCLNISVNRVVIIIKYQVFFQFIQQNLILEMIRKAPKLHSIFILGDQQIDELKDKNIFRVDSINEIDNILKSLEKKNSFESEKLNKYGVPIILQELLKYFKNNMNHEGLFRKCAVNSEIQELMEEIRNYDFKRIQSANPHLVACALKQYLNQLQIPLINTELIFSNEINVIGVINDLSEINARVFFMVISFFQEVAKCEEQNKMNTKTLGMLIAPSIMKLSNQCDNPLEKINKTIMFLQKFLESFHKFFPNFHYEELLEYEEIDIGNEVADIDLREEWGRINNVKQHII</sequence>
<dbReference type="PANTHER" id="PTHR45808:SF2">
    <property type="entry name" value="RHO GTPASE-ACTIVATING PROTEIN 68F"/>
    <property type="match status" value="1"/>
</dbReference>
<proteinExistence type="predicted"/>
<dbReference type="InterPro" id="IPR000198">
    <property type="entry name" value="RhoGAP_dom"/>
</dbReference>
<dbReference type="SMART" id="SM00324">
    <property type="entry name" value="RhoGAP"/>
    <property type="match status" value="1"/>
</dbReference>
<feature type="domain" description="Rho-GAP" evidence="1">
    <location>
        <begin position="125"/>
        <end position="292"/>
    </location>
</feature>
<organism evidence="2 3">
    <name type="scientific">Paramecium pentaurelia</name>
    <dbReference type="NCBI Taxonomy" id="43138"/>
    <lineage>
        <taxon>Eukaryota</taxon>
        <taxon>Sar</taxon>
        <taxon>Alveolata</taxon>
        <taxon>Ciliophora</taxon>
        <taxon>Intramacronucleata</taxon>
        <taxon>Oligohymenophorea</taxon>
        <taxon>Peniculida</taxon>
        <taxon>Parameciidae</taxon>
        <taxon>Paramecium</taxon>
    </lineage>
</organism>
<comment type="caution">
    <text evidence="2">The sequence shown here is derived from an EMBL/GenBank/DDBJ whole genome shotgun (WGS) entry which is preliminary data.</text>
</comment>
<dbReference type="AlphaFoldDB" id="A0A8S1U2X6"/>
<evidence type="ECO:0000259" key="1">
    <source>
        <dbReference type="PROSITE" id="PS50238"/>
    </source>
</evidence>
<dbReference type="PANTHER" id="PTHR45808">
    <property type="entry name" value="RHO GTPASE-ACTIVATING PROTEIN 68F"/>
    <property type="match status" value="1"/>
</dbReference>
<dbReference type="GO" id="GO:0007264">
    <property type="term" value="P:small GTPase-mediated signal transduction"/>
    <property type="evidence" value="ECO:0007669"/>
    <property type="project" value="TreeGrafter"/>
</dbReference>
<dbReference type="GO" id="GO:0005737">
    <property type="term" value="C:cytoplasm"/>
    <property type="evidence" value="ECO:0007669"/>
    <property type="project" value="TreeGrafter"/>
</dbReference>
<evidence type="ECO:0000313" key="3">
    <source>
        <dbReference type="Proteomes" id="UP000689195"/>
    </source>
</evidence>
<name>A0A8S1U2X6_9CILI</name>
<accession>A0A8S1U2X6</accession>
<dbReference type="CDD" id="cd00159">
    <property type="entry name" value="RhoGAP"/>
    <property type="match status" value="1"/>
</dbReference>
<reference evidence="2" key="1">
    <citation type="submission" date="2021-01" db="EMBL/GenBank/DDBJ databases">
        <authorList>
            <consortium name="Genoscope - CEA"/>
            <person name="William W."/>
        </authorList>
    </citation>
    <scope>NUCLEOTIDE SEQUENCE</scope>
</reference>
<protein>
    <recommendedName>
        <fullName evidence="1">Rho-GAP domain-containing protein</fullName>
    </recommendedName>
</protein>
<dbReference type="Pfam" id="PF00620">
    <property type="entry name" value="RhoGAP"/>
    <property type="match status" value="1"/>
</dbReference>
<dbReference type="OrthoDB" id="185175at2759"/>
<dbReference type="EMBL" id="CAJJDO010000033">
    <property type="protein sequence ID" value="CAD8159505.1"/>
    <property type="molecule type" value="Genomic_DNA"/>
</dbReference>
<dbReference type="PROSITE" id="PS50238">
    <property type="entry name" value="RHOGAP"/>
    <property type="match status" value="1"/>
</dbReference>
<dbReference type="GO" id="GO:0005096">
    <property type="term" value="F:GTPase activator activity"/>
    <property type="evidence" value="ECO:0007669"/>
    <property type="project" value="TreeGrafter"/>
</dbReference>
<dbReference type="Proteomes" id="UP000689195">
    <property type="component" value="Unassembled WGS sequence"/>
</dbReference>
<keyword evidence="3" id="KW-1185">Reference proteome</keyword>
<gene>
    <name evidence="2" type="ORF">PPENT_87.1.T0330182</name>
</gene>